<evidence type="ECO:0000313" key="2">
    <source>
        <dbReference type="Proteomes" id="UP000287394"/>
    </source>
</evidence>
<accession>A0A402D141</accession>
<gene>
    <name evidence="1" type="ORF">CCAX7_37200</name>
</gene>
<dbReference type="AlphaFoldDB" id="A0A402D141"/>
<dbReference type="Pfam" id="PF18952">
    <property type="entry name" value="DUF5696"/>
    <property type="match status" value="1"/>
</dbReference>
<protein>
    <submittedName>
        <fullName evidence="1">Uncharacterized protein</fullName>
    </submittedName>
</protein>
<dbReference type="EMBL" id="AP025739">
    <property type="protein sequence ID" value="BDI31669.1"/>
    <property type="molecule type" value="Genomic_DNA"/>
</dbReference>
<name>A0A402D141_9BACT</name>
<dbReference type="InterPro" id="IPR043751">
    <property type="entry name" value="DUF5696"/>
</dbReference>
<dbReference type="Proteomes" id="UP000287394">
    <property type="component" value="Chromosome"/>
</dbReference>
<sequence>MRQNSLPMMSIIAAIAILLSPKGEGALAAALEPPAVAIHSGVTWVDEIGLYSVQWRGLDGATGAFPVGWSGMFDERTGVSATEFGMQGGRRAYLLHPMWRGQSGNADQSYRLALPKARAAHLMFGVAIGASAQGKSDGVTFRVFVDGARVFEVNTKSEAWTEADIDLSAKAGRTVLVTFETDPGPNHDPSFDFGIWGDRRVVILGVSPATVAPVGQSAYPLDAATAGWGACSPTYPVGVKPSARIAMVRRGKATDFAEGLRFAVSHPRGGLAPLELPMAHSARVGLVSADGKIVYSDDPSVHTETNEALAAGGIVRRITTYAYGGRTVRLTTEIHPYSGSSARIDVRSDDPYIASVDFGVIGPTAMRRNLVVPYLDNGTVQYLTDQGLYSSVFVDFARSDASVIDGVTAMYAPLTDGTRNPVRETAYFALSPDFASVLPTPPNPASPYRAALGDRVVLDHWRNVDFASNAAWLDLLASYGLTHFLTIAHVWQNGGYDNKLPDTLPAMESLGGSQGMRQWIAAAKRHGELIALHDNYADFYPNAASFDWANVPHDSEDKPIPAWKNLVQSYAVAPAFIVKSASIHEPQIAQELAPNAGYLDVHSSTAPSFHVDFRAGIEGAGMMRTVSRANIGLWSLTRRTYGGPVLGEGAHDWMWAGLLDGVEGQFGVGVPSNGGQSAPLFVDFALLKVHPRMLNHGMGYLERWLASPTASAIPASVLDQYRMQELIYGHAGFVANPLIDSLPFLWQEHNLVPPVTRRYAASPVRAIRYDVKGVLRDTNAAVAARSAFDRAQVTYANGLKITANGRNQPWEVAAGGGKVTLPTFGWVADGPDLLAYTALRGGRVVDFARTPTSIFANCRAVPIMAGPKVSDLKPSISLFRKTGARTFEIAFTWDVKEKVAADEAVFVHVVPSQKPDEIAFQIPAAVGAPGAWPIGRVNGQTTVVSVPADLPDGLYSIRVGIYSLKTGERLTLPGKDDGARRYPVGVLQIRDHGASVEMLLPPQRGQPPHDERVTRPAAPINFGPIATDESVMMDCVGGLKWRITPMPRDTPFTLAFDPADLGLHTAKLKIGAFDVAGKRLAGAIPVTASALGTRWRQVKIGAVSGAAYYELTSK</sequence>
<keyword evidence="2" id="KW-1185">Reference proteome</keyword>
<evidence type="ECO:0000313" key="1">
    <source>
        <dbReference type="EMBL" id="BDI31669.1"/>
    </source>
</evidence>
<dbReference type="KEGG" id="ccot:CCAX7_37200"/>
<proteinExistence type="predicted"/>
<organism evidence="1 2">
    <name type="scientific">Capsulimonas corticalis</name>
    <dbReference type="NCBI Taxonomy" id="2219043"/>
    <lineage>
        <taxon>Bacteria</taxon>
        <taxon>Bacillati</taxon>
        <taxon>Armatimonadota</taxon>
        <taxon>Armatimonadia</taxon>
        <taxon>Capsulimonadales</taxon>
        <taxon>Capsulimonadaceae</taxon>
        <taxon>Capsulimonas</taxon>
    </lineage>
</organism>
<reference evidence="1 2" key="1">
    <citation type="journal article" date="2019" name="Int. J. Syst. Evol. Microbiol.">
        <title>Capsulimonas corticalis gen. nov., sp. nov., an aerobic capsulated bacterium, of a novel bacterial order, Capsulimonadales ord. nov., of the class Armatimonadia of the phylum Armatimonadetes.</title>
        <authorList>
            <person name="Li J."/>
            <person name="Kudo C."/>
            <person name="Tonouchi A."/>
        </authorList>
    </citation>
    <scope>NUCLEOTIDE SEQUENCE [LARGE SCALE GENOMIC DNA]</scope>
    <source>
        <strain evidence="1 2">AX-7</strain>
    </source>
</reference>
<dbReference type="Gene3D" id="2.60.120.1060">
    <property type="entry name" value="NPCBM/NEW2 domain"/>
    <property type="match status" value="1"/>
</dbReference>
<dbReference type="InterPro" id="IPR038637">
    <property type="entry name" value="NPCBM_sf"/>
</dbReference>
<dbReference type="Gene3D" id="3.20.20.80">
    <property type="entry name" value="Glycosidases"/>
    <property type="match status" value="1"/>
</dbReference>